<keyword evidence="2" id="KW-1185">Reference proteome</keyword>
<organism evidence="1 2">
    <name type="scientific">Geomesophilobacter sediminis</name>
    <dbReference type="NCBI Taxonomy" id="2798584"/>
    <lineage>
        <taxon>Bacteria</taxon>
        <taxon>Pseudomonadati</taxon>
        <taxon>Thermodesulfobacteriota</taxon>
        <taxon>Desulfuromonadia</taxon>
        <taxon>Geobacterales</taxon>
        <taxon>Geobacteraceae</taxon>
        <taxon>Geomesophilobacter</taxon>
    </lineage>
</organism>
<dbReference type="Proteomes" id="UP000636888">
    <property type="component" value="Unassembled WGS sequence"/>
</dbReference>
<proteinExistence type="predicted"/>
<accession>A0A8J7JE43</accession>
<name>A0A8J7JE43_9BACT</name>
<evidence type="ECO:0000313" key="1">
    <source>
        <dbReference type="EMBL" id="MBJ6724164.1"/>
    </source>
</evidence>
<dbReference type="InterPro" id="IPR021330">
    <property type="entry name" value="DUF2939"/>
</dbReference>
<protein>
    <submittedName>
        <fullName evidence="1">DUF2939 domain-containing protein</fullName>
    </submittedName>
</protein>
<gene>
    <name evidence="1" type="ORF">JFN93_05535</name>
</gene>
<dbReference type="EMBL" id="JAEMHM010000004">
    <property type="protein sequence ID" value="MBJ6724164.1"/>
    <property type="molecule type" value="Genomic_DNA"/>
</dbReference>
<evidence type="ECO:0000313" key="2">
    <source>
        <dbReference type="Proteomes" id="UP000636888"/>
    </source>
</evidence>
<dbReference type="AlphaFoldDB" id="A0A8J7JE43"/>
<reference evidence="1" key="1">
    <citation type="submission" date="2020-12" db="EMBL/GenBank/DDBJ databases">
        <title>Geomonas sp. Red875, isolated from river sediment.</title>
        <authorList>
            <person name="Xu Z."/>
            <person name="Zhang Z."/>
            <person name="Masuda Y."/>
            <person name="Itoh H."/>
            <person name="Senoo K."/>
        </authorList>
    </citation>
    <scope>NUCLEOTIDE SEQUENCE</scope>
    <source>
        <strain evidence="1">Red875</strain>
    </source>
</reference>
<sequence length="174" mass="18994">MSRKTCVIAGSLIVVALAWFVASPYIAVHQMKKAVEAKDAVAISDRVNFPALRESLKGSFSAKFGKEMAKEKDNPFAALGVALAGSMVNSLVDAMVTPESISAIMQGQKPAQIKISSQGQRVKDEEKPDISMGWEKLDRFVVKVKSKDPLQEEISMVFERGGLSWKLTAIRLPI</sequence>
<dbReference type="RefSeq" id="WP_199383009.1">
    <property type="nucleotide sequence ID" value="NZ_JAEMHM010000004.1"/>
</dbReference>
<dbReference type="Pfam" id="PF11159">
    <property type="entry name" value="DUF2939"/>
    <property type="match status" value="1"/>
</dbReference>
<comment type="caution">
    <text evidence="1">The sequence shown here is derived from an EMBL/GenBank/DDBJ whole genome shotgun (WGS) entry which is preliminary data.</text>
</comment>